<keyword evidence="3" id="KW-0964">Secreted</keyword>
<comment type="similarity">
    <text evidence="2">Belongs to the 'GDSL' lipolytic enzyme family.</text>
</comment>
<comment type="subcellular location">
    <subcellularLocation>
        <location evidence="1">Secreted</location>
    </subcellularLocation>
</comment>
<dbReference type="InterPro" id="IPR036514">
    <property type="entry name" value="SGNH_hydro_sf"/>
</dbReference>
<dbReference type="CDD" id="cd01837">
    <property type="entry name" value="SGNH_plant_lipase_like"/>
    <property type="match status" value="1"/>
</dbReference>
<evidence type="ECO:0000256" key="8">
    <source>
        <dbReference type="SAM" id="Phobius"/>
    </source>
</evidence>
<dbReference type="PANTHER" id="PTHR45650:SF14">
    <property type="entry name" value="GDSL ESTERASE_LIPASE 7-LIKE"/>
    <property type="match status" value="1"/>
</dbReference>
<dbReference type="OrthoDB" id="1600564at2759"/>
<organism evidence="9 10">
    <name type="scientific">Parasponia andersonii</name>
    <name type="common">Sponia andersonii</name>
    <dbReference type="NCBI Taxonomy" id="3476"/>
    <lineage>
        <taxon>Eukaryota</taxon>
        <taxon>Viridiplantae</taxon>
        <taxon>Streptophyta</taxon>
        <taxon>Embryophyta</taxon>
        <taxon>Tracheophyta</taxon>
        <taxon>Spermatophyta</taxon>
        <taxon>Magnoliopsida</taxon>
        <taxon>eudicotyledons</taxon>
        <taxon>Gunneridae</taxon>
        <taxon>Pentapetalae</taxon>
        <taxon>rosids</taxon>
        <taxon>fabids</taxon>
        <taxon>Rosales</taxon>
        <taxon>Cannabaceae</taxon>
        <taxon>Parasponia</taxon>
    </lineage>
</organism>
<accession>A0A2P5CAK2</accession>
<dbReference type="Proteomes" id="UP000237105">
    <property type="component" value="Unassembled WGS sequence"/>
</dbReference>
<dbReference type="AlphaFoldDB" id="A0A2P5CAK2"/>
<evidence type="ECO:0000256" key="1">
    <source>
        <dbReference type="ARBA" id="ARBA00004613"/>
    </source>
</evidence>
<keyword evidence="4" id="KW-0732">Signal</keyword>
<evidence type="ECO:0000256" key="5">
    <source>
        <dbReference type="ARBA" id="ARBA00022801"/>
    </source>
</evidence>
<evidence type="ECO:0000313" key="9">
    <source>
        <dbReference type="EMBL" id="PON58057.1"/>
    </source>
</evidence>
<dbReference type="Pfam" id="PF00657">
    <property type="entry name" value="Lipase_GDSL"/>
    <property type="match status" value="1"/>
</dbReference>
<comment type="caution">
    <text evidence="9">The sequence shown here is derived from an EMBL/GenBank/DDBJ whole genome shotgun (WGS) entry which is preliminary data.</text>
</comment>
<keyword evidence="8" id="KW-0812">Transmembrane</keyword>
<proteinExistence type="inferred from homology"/>
<dbReference type="GO" id="GO:0005576">
    <property type="term" value="C:extracellular region"/>
    <property type="evidence" value="ECO:0007669"/>
    <property type="project" value="UniProtKB-SubCell"/>
</dbReference>
<keyword evidence="10" id="KW-1185">Reference proteome</keyword>
<sequence>MIVKIVSAMILMMGIFPFSFLHFFSGKFKTSTGPIAPALYVFGDSLFDSGNNNFIPTFAKSDYLPYGIDFEHGVTGRFTNARTVADFIAEYLGLPYPPPYLSKRELGALTGLNYASGSCGILPETGSKLGKCLNLKDQIVLFKSTIELELERKFKNRDEFSDYLSKSIFIFSIGNNDYMNNYLEKKPEERKEDPQTFAQHLVDKLAIQFERLYDLGARKVVMFELGPIGCLPSITRKKDHNGESQCDEEVNEMIIDFNQRLGVMLKNLTSSLKGSTFVLGHANWLGYDAIKNPSKYGLTDTSNPCCETWKNGTSGCIPFTKPCKERNSHYFFDAFHLTETVCSAIASRCFDDSSVCSPFIKQLVQT</sequence>
<keyword evidence="7" id="KW-0443">Lipid metabolism</keyword>
<dbReference type="GO" id="GO:0016788">
    <property type="term" value="F:hydrolase activity, acting on ester bonds"/>
    <property type="evidence" value="ECO:0007669"/>
    <property type="project" value="InterPro"/>
</dbReference>
<name>A0A2P5CAK2_PARAD</name>
<keyword evidence="8" id="KW-1133">Transmembrane helix</keyword>
<feature type="transmembrane region" description="Helical" evidence="8">
    <location>
        <begin position="6"/>
        <end position="24"/>
    </location>
</feature>
<keyword evidence="8" id="KW-0472">Membrane</keyword>
<dbReference type="Gene3D" id="3.40.50.1110">
    <property type="entry name" value="SGNH hydrolase"/>
    <property type="match status" value="1"/>
</dbReference>
<evidence type="ECO:0000256" key="7">
    <source>
        <dbReference type="ARBA" id="ARBA00023098"/>
    </source>
</evidence>
<reference evidence="10" key="1">
    <citation type="submission" date="2016-06" db="EMBL/GenBank/DDBJ databases">
        <title>Parallel loss of symbiosis genes in relatives of nitrogen-fixing non-legume Parasponia.</title>
        <authorList>
            <person name="Van Velzen R."/>
            <person name="Holmer R."/>
            <person name="Bu F."/>
            <person name="Rutten L."/>
            <person name="Van Zeijl A."/>
            <person name="Liu W."/>
            <person name="Santuari L."/>
            <person name="Cao Q."/>
            <person name="Sharma T."/>
            <person name="Shen D."/>
            <person name="Roswanjaya Y."/>
            <person name="Wardhani T."/>
            <person name="Kalhor M.S."/>
            <person name="Jansen J."/>
            <person name="Van den Hoogen J."/>
            <person name="Gungor B."/>
            <person name="Hartog M."/>
            <person name="Hontelez J."/>
            <person name="Verver J."/>
            <person name="Yang W.-C."/>
            <person name="Schijlen E."/>
            <person name="Repin R."/>
            <person name="Schilthuizen M."/>
            <person name="Schranz E."/>
            <person name="Heidstra R."/>
            <person name="Miyata K."/>
            <person name="Fedorova E."/>
            <person name="Kohlen W."/>
            <person name="Bisseling T."/>
            <person name="Smit S."/>
            <person name="Geurts R."/>
        </authorList>
    </citation>
    <scope>NUCLEOTIDE SEQUENCE [LARGE SCALE GENOMIC DNA]</scope>
    <source>
        <strain evidence="10">cv. WU1-14</strain>
    </source>
</reference>
<keyword evidence="5" id="KW-0378">Hydrolase</keyword>
<evidence type="ECO:0000256" key="3">
    <source>
        <dbReference type="ARBA" id="ARBA00022525"/>
    </source>
</evidence>
<evidence type="ECO:0000256" key="6">
    <source>
        <dbReference type="ARBA" id="ARBA00022963"/>
    </source>
</evidence>
<dbReference type="InterPro" id="IPR051238">
    <property type="entry name" value="GDSL_esterase/lipase"/>
</dbReference>
<keyword evidence="6" id="KW-0442">Lipid degradation</keyword>
<dbReference type="InterPro" id="IPR001087">
    <property type="entry name" value="GDSL"/>
</dbReference>
<protein>
    <submittedName>
        <fullName evidence="9">Lipase</fullName>
    </submittedName>
</protein>
<dbReference type="PANTHER" id="PTHR45650">
    <property type="entry name" value="GDSL-LIKE LIPASE/ACYLHYDROLASE-RELATED"/>
    <property type="match status" value="1"/>
</dbReference>
<dbReference type="EMBL" id="JXTB01000153">
    <property type="protein sequence ID" value="PON58057.1"/>
    <property type="molecule type" value="Genomic_DNA"/>
</dbReference>
<evidence type="ECO:0000256" key="2">
    <source>
        <dbReference type="ARBA" id="ARBA00008668"/>
    </source>
</evidence>
<gene>
    <name evidence="9" type="ORF">PanWU01x14_169880</name>
</gene>
<dbReference type="InterPro" id="IPR035669">
    <property type="entry name" value="SGNH_plant_lipase-like"/>
</dbReference>
<dbReference type="GO" id="GO:0016042">
    <property type="term" value="P:lipid catabolic process"/>
    <property type="evidence" value="ECO:0007669"/>
    <property type="project" value="UniProtKB-KW"/>
</dbReference>
<evidence type="ECO:0000313" key="10">
    <source>
        <dbReference type="Proteomes" id="UP000237105"/>
    </source>
</evidence>
<evidence type="ECO:0000256" key="4">
    <source>
        <dbReference type="ARBA" id="ARBA00022729"/>
    </source>
</evidence>